<accession>A0A1S1LLX5</accession>
<proteinExistence type="predicted"/>
<organism evidence="1 2">
    <name type="scientific">Mycobacteroides chelonae</name>
    <name type="common">Mycobacterium chelonae</name>
    <dbReference type="NCBI Taxonomy" id="1774"/>
    <lineage>
        <taxon>Bacteria</taxon>
        <taxon>Bacillati</taxon>
        <taxon>Actinomycetota</taxon>
        <taxon>Actinomycetes</taxon>
        <taxon>Mycobacteriales</taxon>
        <taxon>Mycobacteriaceae</taxon>
        <taxon>Mycobacteroides</taxon>
    </lineage>
</organism>
<evidence type="ECO:0000313" key="1">
    <source>
        <dbReference type="EMBL" id="OHU52362.1"/>
    </source>
</evidence>
<sequence>MEMTNIADFERQVMRVLGPKLHERLQRASDAELSIEDLFGDPEQVAEKMAASLPASHTYDDISGPFYDTAGLVKWLGISRQAVHQKVAKHALLGCPTADGSTLFPTWQFLPNGATIPALAEVLAVLAEGTDDPWMIALWMQAPSALLDGHRASGWLRRGGDPQRVLTMARDTAARWKV</sequence>
<evidence type="ECO:0000313" key="2">
    <source>
        <dbReference type="Proteomes" id="UP000180043"/>
    </source>
</evidence>
<dbReference type="EMBL" id="MLIQ01000021">
    <property type="protein sequence ID" value="OHU52362.1"/>
    <property type="molecule type" value="Genomic_DNA"/>
</dbReference>
<dbReference type="AlphaFoldDB" id="A0A1S1LLX5"/>
<reference evidence="1 2" key="1">
    <citation type="submission" date="2016-10" db="EMBL/GenBank/DDBJ databases">
        <title>Evaluation of Human, Veterinary and Environmental Mycobacterium chelonae Isolates by Core Genome Phylogenomic Analysis, Targeted Gene Comparison, and Anti-microbial Susceptibility Patterns: A Tale of Mistaken Identities.</title>
        <authorList>
            <person name="Fogelson S.B."/>
            <person name="Camus A.C."/>
            <person name="Lorenz W."/>
            <person name="Vasireddy R."/>
            <person name="Vasireddy S."/>
            <person name="Smith T."/>
            <person name="Brown-Elliott B.A."/>
            <person name="Wallace R.J.Jr."/>
            <person name="Hasan N.A."/>
            <person name="Reischl U."/>
            <person name="Sanchez S."/>
        </authorList>
    </citation>
    <scope>NUCLEOTIDE SEQUENCE [LARGE SCALE GENOMIC DNA]</scope>
    <source>
        <strain evidence="1 2">15515</strain>
    </source>
</reference>
<comment type="caution">
    <text evidence="1">The sequence shown here is derived from an EMBL/GenBank/DDBJ whole genome shotgun (WGS) entry which is preliminary data.</text>
</comment>
<dbReference type="Proteomes" id="UP000180043">
    <property type="component" value="Unassembled WGS sequence"/>
</dbReference>
<name>A0A1S1LLX5_MYCCH</name>
<gene>
    <name evidence="1" type="ORF">BKG82_18790</name>
</gene>
<protein>
    <submittedName>
        <fullName evidence="1">Uncharacterized protein</fullName>
    </submittedName>
</protein>